<dbReference type="InterPro" id="IPR001638">
    <property type="entry name" value="Solute-binding_3/MltF_N"/>
</dbReference>
<keyword evidence="3 4" id="KW-0732">Signal</keyword>
<dbReference type="SMART" id="SM00062">
    <property type="entry name" value="PBPb"/>
    <property type="match status" value="1"/>
</dbReference>
<dbReference type="RefSeq" id="WP_089344126.1">
    <property type="nucleotide sequence ID" value="NZ_CP067132.1"/>
</dbReference>
<evidence type="ECO:0000256" key="2">
    <source>
        <dbReference type="ARBA" id="ARBA00022448"/>
    </source>
</evidence>
<gene>
    <name evidence="6" type="ORF">SAMN05444959_105201</name>
</gene>
<dbReference type="GO" id="GO:0005576">
    <property type="term" value="C:extracellular region"/>
    <property type="evidence" value="ECO:0007669"/>
    <property type="project" value="TreeGrafter"/>
</dbReference>
<reference evidence="6 7" key="1">
    <citation type="submission" date="2017-07" db="EMBL/GenBank/DDBJ databases">
        <authorList>
            <person name="Sun Z.S."/>
            <person name="Albrecht U."/>
            <person name="Echele G."/>
            <person name="Lee C.C."/>
        </authorList>
    </citation>
    <scope>NUCLEOTIDE SEQUENCE [LARGE SCALE GENOMIC DNA]</scope>
    <source>
        <strain evidence="6 7">DSM 14827</strain>
    </source>
</reference>
<evidence type="ECO:0000256" key="4">
    <source>
        <dbReference type="SAM" id="SignalP"/>
    </source>
</evidence>
<dbReference type="GO" id="GO:0006865">
    <property type="term" value="P:amino acid transport"/>
    <property type="evidence" value="ECO:0007669"/>
    <property type="project" value="TreeGrafter"/>
</dbReference>
<feature type="domain" description="Solute-binding protein family 3/N-terminal" evidence="5">
    <location>
        <begin position="23"/>
        <end position="265"/>
    </location>
</feature>
<dbReference type="SUPFAM" id="SSF53850">
    <property type="entry name" value="Periplasmic binding protein-like II"/>
    <property type="match status" value="1"/>
</dbReference>
<accession>A0A239PTZ2</accession>
<name>A0A239PTZ2_9RHOB</name>
<comment type="similarity">
    <text evidence="1">Belongs to the bacterial solute-binding protein 3 family.</text>
</comment>
<proteinExistence type="inferred from homology"/>
<dbReference type="EMBL" id="FZQB01000005">
    <property type="protein sequence ID" value="SNT73755.1"/>
    <property type="molecule type" value="Genomic_DNA"/>
</dbReference>
<sequence>MIRIALAFILIAAGAIPLQAQETVRVGFRADAPPFSFRVGAQTEYHGFLAELCVDIIEDAGLALEPVEISAENRFDMLSRGGGAGGIDLLCDPTSINLERMSNYLLSPIVFATGAGYLRHSRIGNGEDNRNEVLVGYLRGTTASTAVDIARNSAQVIKTVSGGTIRNVEVDDHIDGITRICQGKLDFYFGDIDILRAVQANLMATQGLDCGRVLGSDGRLFSYEAYALASNAGRPDLALLVQRGVFMAFSDGRARDSYARNFDRRDMGAALKAVFALNAVLPCGEVLDHDPCH</sequence>
<dbReference type="PANTHER" id="PTHR30085">
    <property type="entry name" value="AMINO ACID ABC TRANSPORTER PERMEASE"/>
    <property type="match status" value="1"/>
</dbReference>
<dbReference type="AlphaFoldDB" id="A0A239PTZ2"/>
<evidence type="ECO:0000256" key="3">
    <source>
        <dbReference type="ARBA" id="ARBA00022729"/>
    </source>
</evidence>
<keyword evidence="7" id="KW-1185">Reference proteome</keyword>
<dbReference type="GO" id="GO:0030288">
    <property type="term" value="C:outer membrane-bounded periplasmic space"/>
    <property type="evidence" value="ECO:0007669"/>
    <property type="project" value="TreeGrafter"/>
</dbReference>
<feature type="signal peptide" evidence="4">
    <location>
        <begin position="1"/>
        <end position="20"/>
    </location>
</feature>
<evidence type="ECO:0000313" key="6">
    <source>
        <dbReference type="EMBL" id="SNT73755.1"/>
    </source>
</evidence>
<evidence type="ECO:0000259" key="5">
    <source>
        <dbReference type="SMART" id="SM00062"/>
    </source>
</evidence>
<feature type="chain" id="PRO_5013031898" evidence="4">
    <location>
        <begin position="21"/>
        <end position="293"/>
    </location>
</feature>
<organism evidence="6 7">
    <name type="scientific">Paracoccus seriniphilus</name>
    <dbReference type="NCBI Taxonomy" id="184748"/>
    <lineage>
        <taxon>Bacteria</taxon>
        <taxon>Pseudomonadati</taxon>
        <taxon>Pseudomonadota</taxon>
        <taxon>Alphaproteobacteria</taxon>
        <taxon>Rhodobacterales</taxon>
        <taxon>Paracoccaceae</taxon>
        <taxon>Paracoccus</taxon>
    </lineage>
</organism>
<dbReference type="Gene3D" id="3.40.190.10">
    <property type="entry name" value="Periplasmic binding protein-like II"/>
    <property type="match status" value="2"/>
</dbReference>
<dbReference type="Pfam" id="PF00497">
    <property type="entry name" value="SBP_bac_3"/>
    <property type="match status" value="1"/>
</dbReference>
<protein>
    <submittedName>
        <fullName evidence="6">Amino acid ABC transporter substrate-binding protein, PAAT family</fullName>
    </submittedName>
</protein>
<dbReference type="InterPro" id="IPR051455">
    <property type="entry name" value="Bact_solute-bind_prot3"/>
</dbReference>
<keyword evidence="2" id="KW-0813">Transport</keyword>
<dbReference type="PANTHER" id="PTHR30085:SF6">
    <property type="entry name" value="ABC TRANSPORTER GLUTAMINE-BINDING PROTEIN GLNH"/>
    <property type="match status" value="1"/>
</dbReference>
<dbReference type="Proteomes" id="UP000198307">
    <property type="component" value="Unassembled WGS sequence"/>
</dbReference>
<evidence type="ECO:0000313" key="7">
    <source>
        <dbReference type="Proteomes" id="UP000198307"/>
    </source>
</evidence>
<evidence type="ECO:0000256" key="1">
    <source>
        <dbReference type="ARBA" id="ARBA00010333"/>
    </source>
</evidence>
<dbReference type="OrthoDB" id="8404604at2"/>